<dbReference type="EMBL" id="BAABIL010000687">
    <property type="protein sequence ID" value="GAA4660271.1"/>
    <property type="molecule type" value="Genomic_DNA"/>
</dbReference>
<evidence type="ECO:0000313" key="2">
    <source>
        <dbReference type="EMBL" id="GAA4660271.1"/>
    </source>
</evidence>
<accession>A0ABP8VFA4</accession>
<keyword evidence="3" id="KW-1185">Reference proteome</keyword>
<comment type="caution">
    <text evidence="2">The sequence shown here is derived from an EMBL/GenBank/DDBJ whole genome shotgun (WGS) entry which is preliminary data.</text>
</comment>
<dbReference type="Proteomes" id="UP001501195">
    <property type="component" value="Unassembled WGS sequence"/>
</dbReference>
<reference evidence="3" key="1">
    <citation type="journal article" date="2019" name="Int. J. Syst. Evol. Microbiol.">
        <title>The Global Catalogue of Microorganisms (GCM) 10K type strain sequencing project: providing services to taxonomists for standard genome sequencing and annotation.</title>
        <authorList>
            <consortium name="The Broad Institute Genomics Platform"/>
            <consortium name="The Broad Institute Genome Sequencing Center for Infectious Disease"/>
            <person name="Wu L."/>
            <person name="Ma J."/>
        </authorList>
    </citation>
    <scope>NUCLEOTIDE SEQUENCE [LARGE SCALE GENOMIC DNA]</scope>
    <source>
        <strain evidence="3">JCM 18126</strain>
    </source>
</reference>
<name>A0ABP8VFA4_9ACTN</name>
<feature type="region of interest" description="Disordered" evidence="1">
    <location>
        <begin position="1"/>
        <end position="55"/>
    </location>
</feature>
<organism evidence="2 3">
    <name type="scientific">Kineococcus glutinatus</name>
    <dbReference type="NCBI Taxonomy" id="1070872"/>
    <lineage>
        <taxon>Bacteria</taxon>
        <taxon>Bacillati</taxon>
        <taxon>Actinomycetota</taxon>
        <taxon>Actinomycetes</taxon>
        <taxon>Kineosporiales</taxon>
        <taxon>Kineosporiaceae</taxon>
        <taxon>Kineococcus</taxon>
    </lineage>
</organism>
<sequence length="55" mass="5709">MRNEEVPVSTGTTAATAEVVDGTEPAPIASDNRPRPQDGVQDVDQLPHLGEVSGP</sequence>
<gene>
    <name evidence="2" type="ORF">GCM10023225_33680</name>
</gene>
<evidence type="ECO:0000313" key="3">
    <source>
        <dbReference type="Proteomes" id="UP001501195"/>
    </source>
</evidence>
<evidence type="ECO:0000256" key="1">
    <source>
        <dbReference type="SAM" id="MobiDB-lite"/>
    </source>
</evidence>
<proteinExistence type="predicted"/>
<protein>
    <submittedName>
        <fullName evidence="2">Uncharacterized protein</fullName>
    </submittedName>
</protein>